<evidence type="ECO:0000313" key="2">
    <source>
        <dbReference type="Proteomes" id="UP000054248"/>
    </source>
</evidence>
<dbReference type="OrthoDB" id="3150889at2759"/>
<protein>
    <submittedName>
        <fullName evidence="1">Uncharacterized protein</fullName>
    </submittedName>
</protein>
<dbReference type="InterPro" id="IPR032675">
    <property type="entry name" value="LRR_dom_sf"/>
</dbReference>
<accession>A0A0C3M1R5</accession>
<dbReference type="Gene3D" id="3.80.10.10">
    <property type="entry name" value="Ribonuclease Inhibitor"/>
    <property type="match status" value="1"/>
</dbReference>
<evidence type="ECO:0000313" key="1">
    <source>
        <dbReference type="EMBL" id="KIO27667.1"/>
    </source>
</evidence>
<gene>
    <name evidence="1" type="ORF">M407DRAFT_243295</name>
</gene>
<reference evidence="2" key="2">
    <citation type="submission" date="2015-01" db="EMBL/GenBank/DDBJ databases">
        <title>Evolutionary Origins and Diversification of the Mycorrhizal Mutualists.</title>
        <authorList>
            <consortium name="DOE Joint Genome Institute"/>
            <consortium name="Mycorrhizal Genomics Consortium"/>
            <person name="Kohler A."/>
            <person name="Kuo A."/>
            <person name="Nagy L.G."/>
            <person name="Floudas D."/>
            <person name="Copeland A."/>
            <person name="Barry K.W."/>
            <person name="Cichocki N."/>
            <person name="Veneault-Fourrey C."/>
            <person name="LaButti K."/>
            <person name="Lindquist E.A."/>
            <person name="Lipzen A."/>
            <person name="Lundell T."/>
            <person name="Morin E."/>
            <person name="Murat C."/>
            <person name="Riley R."/>
            <person name="Ohm R."/>
            <person name="Sun H."/>
            <person name="Tunlid A."/>
            <person name="Henrissat B."/>
            <person name="Grigoriev I.V."/>
            <person name="Hibbett D.S."/>
            <person name="Martin F."/>
        </authorList>
    </citation>
    <scope>NUCLEOTIDE SEQUENCE [LARGE SCALE GENOMIC DNA]</scope>
    <source>
        <strain evidence="2">MUT 4182</strain>
    </source>
</reference>
<name>A0A0C3M1R5_9AGAM</name>
<organism evidence="1 2">
    <name type="scientific">Tulasnella calospora MUT 4182</name>
    <dbReference type="NCBI Taxonomy" id="1051891"/>
    <lineage>
        <taxon>Eukaryota</taxon>
        <taxon>Fungi</taxon>
        <taxon>Dikarya</taxon>
        <taxon>Basidiomycota</taxon>
        <taxon>Agaricomycotina</taxon>
        <taxon>Agaricomycetes</taxon>
        <taxon>Cantharellales</taxon>
        <taxon>Tulasnellaceae</taxon>
        <taxon>Tulasnella</taxon>
    </lineage>
</organism>
<dbReference type="AlphaFoldDB" id="A0A0C3M1R5"/>
<reference evidence="1 2" key="1">
    <citation type="submission" date="2014-04" db="EMBL/GenBank/DDBJ databases">
        <authorList>
            <consortium name="DOE Joint Genome Institute"/>
            <person name="Kuo A."/>
            <person name="Girlanda M."/>
            <person name="Perotto S."/>
            <person name="Kohler A."/>
            <person name="Nagy L.G."/>
            <person name="Floudas D."/>
            <person name="Copeland A."/>
            <person name="Barry K.W."/>
            <person name="Cichocki N."/>
            <person name="Veneault-Fourrey C."/>
            <person name="LaButti K."/>
            <person name="Lindquist E.A."/>
            <person name="Lipzen A."/>
            <person name="Lundell T."/>
            <person name="Morin E."/>
            <person name="Murat C."/>
            <person name="Sun H."/>
            <person name="Tunlid A."/>
            <person name="Henrissat B."/>
            <person name="Grigoriev I.V."/>
            <person name="Hibbett D.S."/>
            <person name="Martin F."/>
            <person name="Nordberg H.P."/>
            <person name="Cantor M.N."/>
            <person name="Hua S.X."/>
        </authorList>
    </citation>
    <scope>NUCLEOTIDE SEQUENCE [LARGE SCALE GENOMIC DNA]</scope>
    <source>
        <strain evidence="1 2">MUT 4182</strain>
    </source>
</reference>
<dbReference type="HOGENOM" id="CLU_734029_0_0_1"/>
<proteinExistence type="predicted"/>
<dbReference type="Proteomes" id="UP000054248">
    <property type="component" value="Unassembled WGS sequence"/>
</dbReference>
<dbReference type="EMBL" id="KN823005">
    <property type="protein sequence ID" value="KIO27667.1"/>
    <property type="molecule type" value="Genomic_DNA"/>
</dbReference>
<sequence>MGVDEGAARQLGEAFPQNMPLLPRLKRVSAESQGDWTVSGPLFLGPSIDFLKMALRHPSDCVLAALGEFKNIQTLHLTQRERDRKIDFAILESLHTLVAEHVERASSFWDNLSESKTLREVEIRSTDGWVPEWHLQYPSLQRLSLPAKDFILWTSNPRAMPVPDPLTYVDDLSVSRSFPSQPHGVQPTFPALCSLTLLQEARPLGIHLVKLLHGLKHHAPQLKELNCGHRRTYPFPEAISRPQFRGHFESEVTRQQPLNALMEHGEQLGDDDFADVTSGLGRIEEIRLTSSKSVETLTPNALITLAKHATSLNVLKLRVTVKEGLEVSSLPIESFVNLRDVDVHFDGGGGSVIPCAYMLAHMCSSTILERFSVTSTS</sequence>
<keyword evidence="2" id="KW-1185">Reference proteome</keyword>